<feature type="compositionally biased region" description="Basic and acidic residues" evidence="5">
    <location>
        <begin position="555"/>
        <end position="565"/>
    </location>
</feature>
<dbReference type="InterPro" id="IPR050180">
    <property type="entry name" value="RNR_Ribonuclease"/>
</dbReference>
<dbReference type="SMART" id="SM00955">
    <property type="entry name" value="RNB"/>
    <property type="match status" value="1"/>
</dbReference>
<keyword evidence="1" id="KW-0540">Nuclease</keyword>
<keyword evidence="8" id="KW-1185">Reference proteome</keyword>
<dbReference type="SUPFAM" id="SSF50249">
    <property type="entry name" value="Nucleic acid-binding proteins"/>
    <property type="match status" value="3"/>
</dbReference>
<evidence type="ECO:0000313" key="7">
    <source>
        <dbReference type="EMBL" id="CAE20941.1"/>
    </source>
</evidence>
<dbReference type="HOGENOM" id="CLU_002333_7_3_3"/>
<sequence length="797" mass="88195">MKFTVADLLDQLPPTGGLEIKKLEKILKLTTKADRDGLETALQALLKLGIVNNEEAGAIKRSDDESLIEARLRCSSKGFCFALRDDGGDDIYIRDHQLNHAWNGDRVLVRITRDGGRRRSPEGGVQCILERSTTSLLGHVERKDQNILAIPLDDRILATIQLPDGDQAHLNDGEQTSVVEVKLDRYPIAQFPAEGHVARSLPLNGGPSSDRDLLLTKANLQDRPAPPRSSLKTPTAKHRQDLSSQPALLLRSWQVSDAPPLPAVYVEPHAGGTRLWIHAPAVAERLTIGNNLDLWLRDRAEALCLGEVWHPLLGQILSKACSFKVGEINDAVSVALDISADGEVTNWHFSLSSIKPVAEIGPKTLTALSNRKPKARTVPAALKPVKDHLAQLETLIFCARTLQMGEQASGSIELDLAVPELQCLGDLRWADPDSYHHQWALPLDQTDPQSVLSPMIRAAHRAWAQHAQNLQLPGLVIEASEADNNTLNDVAKSALALDIALELDEEGRPAATELAKAFSTTACRRVLDQQLRHALPETLLRLGINDSQKENGNIESDHEDTKTKDSNLQSPWCCPTIHYTDLVNQEIIVTLLSNGKDRPNVRQKEKVVLGSRECWQQIKWPLFSTSQAKNLEEICSKSLVHRLNTLRRQAEELRQDLIAMVQARIVEPLVGEEHQGVISGVQSYGFFVEIPPSMAEGLVHVSSLNDDWYEYRSRQNRLVGRKNRKIYQLGDQVNVKVVKVDALRNQIDLEVNGSAITVEANMNVNSDPTNQATTTKKSEVKGKITKNNEQLVSSSEA</sequence>
<dbReference type="KEGG" id="pmt:PMT_0766"/>
<dbReference type="OrthoDB" id="9764149at2"/>
<dbReference type="PANTHER" id="PTHR23355:SF9">
    <property type="entry name" value="DIS3-LIKE EXONUCLEASE 2"/>
    <property type="match status" value="1"/>
</dbReference>
<dbReference type="RefSeq" id="WP_011130144.1">
    <property type="nucleotide sequence ID" value="NC_005071.1"/>
</dbReference>
<dbReference type="Pfam" id="PF08206">
    <property type="entry name" value="OB_RNB"/>
    <property type="match status" value="1"/>
</dbReference>
<feature type="region of interest" description="Disordered" evidence="5">
    <location>
        <begin position="546"/>
        <end position="567"/>
    </location>
</feature>
<evidence type="ECO:0000256" key="3">
    <source>
        <dbReference type="ARBA" id="ARBA00022839"/>
    </source>
</evidence>
<keyword evidence="2" id="KW-0378">Hydrolase</keyword>
<feature type="compositionally biased region" description="Polar residues" evidence="5">
    <location>
        <begin position="765"/>
        <end position="775"/>
    </location>
</feature>
<keyword evidence="4" id="KW-0175">Coiled coil</keyword>
<dbReference type="InterPro" id="IPR013223">
    <property type="entry name" value="RNase_B_OB_dom"/>
</dbReference>
<feature type="region of interest" description="Disordered" evidence="5">
    <location>
        <begin position="765"/>
        <end position="797"/>
    </location>
</feature>
<dbReference type="Pfam" id="PF00773">
    <property type="entry name" value="RNB"/>
    <property type="match status" value="1"/>
</dbReference>
<feature type="compositionally biased region" description="Polar residues" evidence="5">
    <location>
        <begin position="785"/>
        <end position="797"/>
    </location>
</feature>
<feature type="coiled-coil region" evidence="4">
    <location>
        <begin position="636"/>
        <end position="663"/>
    </location>
</feature>
<dbReference type="PROSITE" id="PS50126">
    <property type="entry name" value="S1"/>
    <property type="match status" value="1"/>
</dbReference>
<feature type="domain" description="S1 motif" evidence="6">
    <location>
        <begin position="671"/>
        <end position="752"/>
    </location>
</feature>
<dbReference type="AlphaFoldDB" id="Q7V7I0"/>
<dbReference type="Proteomes" id="UP000001423">
    <property type="component" value="Chromosome"/>
</dbReference>
<protein>
    <submittedName>
        <fullName evidence="7">Putative acetazolamide conferring resistance protein Zam</fullName>
    </submittedName>
</protein>
<organism evidence="7 8">
    <name type="scientific">Prochlorococcus marinus (strain MIT 9313)</name>
    <dbReference type="NCBI Taxonomy" id="74547"/>
    <lineage>
        <taxon>Bacteria</taxon>
        <taxon>Bacillati</taxon>
        <taxon>Cyanobacteriota</taxon>
        <taxon>Cyanophyceae</taxon>
        <taxon>Synechococcales</taxon>
        <taxon>Prochlorococcaceae</taxon>
        <taxon>Prochlorococcus</taxon>
    </lineage>
</organism>
<dbReference type="GO" id="GO:0003723">
    <property type="term" value="F:RNA binding"/>
    <property type="evidence" value="ECO:0007669"/>
    <property type="project" value="InterPro"/>
</dbReference>
<dbReference type="Pfam" id="PF00575">
    <property type="entry name" value="S1"/>
    <property type="match status" value="1"/>
</dbReference>
<dbReference type="SMART" id="SM00357">
    <property type="entry name" value="CSP"/>
    <property type="match status" value="1"/>
</dbReference>
<dbReference type="GO" id="GO:0004527">
    <property type="term" value="F:exonuclease activity"/>
    <property type="evidence" value="ECO:0007669"/>
    <property type="project" value="UniProtKB-KW"/>
</dbReference>
<dbReference type="GO" id="GO:0004540">
    <property type="term" value="F:RNA nuclease activity"/>
    <property type="evidence" value="ECO:0007669"/>
    <property type="project" value="InterPro"/>
</dbReference>
<name>Q7V7I0_PROMM</name>
<dbReference type="Gene3D" id="2.40.50.140">
    <property type="entry name" value="Nucleic acid-binding proteins"/>
    <property type="match status" value="2"/>
</dbReference>
<dbReference type="SMART" id="SM00316">
    <property type="entry name" value="S1"/>
    <property type="match status" value="1"/>
</dbReference>
<evidence type="ECO:0000256" key="1">
    <source>
        <dbReference type="ARBA" id="ARBA00022722"/>
    </source>
</evidence>
<dbReference type="InterPro" id="IPR012340">
    <property type="entry name" value="NA-bd_OB-fold"/>
</dbReference>
<dbReference type="PANTHER" id="PTHR23355">
    <property type="entry name" value="RIBONUCLEASE"/>
    <property type="match status" value="1"/>
</dbReference>
<gene>
    <name evidence="7" type="primary">zam</name>
    <name evidence="7" type="ordered locus">PMT_0766</name>
</gene>
<evidence type="ECO:0000256" key="5">
    <source>
        <dbReference type="SAM" id="MobiDB-lite"/>
    </source>
</evidence>
<dbReference type="GO" id="GO:0005829">
    <property type="term" value="C:cytosol"/>
    <property type="evidence" value="ECO:0007669"/>
    <property type="project" value="TreeGrafter"/>
</dbReference>
<feature type="region of interest" description="Disordered" evidence="5">
    <location>
        <begin position="218"/>
        <end position="240"/>
    </location>
</feature>
<evidence type="ECO:0000256" key="2">
    <source>
        <dbReference type="ARBA" id="ARBA00022801"/>
    </source>
</evidence>
<evidence type="ECO:0000256" key="4">
    <source>
        <dbReference type="SAM" id="Coils"/>
    </source>
</evidence>
<dbReference type="InterPro" id="IPR011129">
    <property type="entry name" value="CSD"/>
</dbReference>
<evidence type="ECO:0000259" key="6">
    <source>
        <dbReference type="PROSITE" id="PS50126"/>
    </source>
</evidence>
<reference evidence="7 8" key="1">
    <citation type="journal article" date="2003" name="Nature">
        <title>Genome divergence in two Prochlorococcus ecotypes reflects oceanic niche differentiation.</title>
        <authorList>
            <person name="Rocap G."/>
            <person name="Larimer F.W."/>
            <person name="Lamerdin J.E."/>
            <person name="Malfatti S."/>
            <person name="Chain P."/>
            <person name="Ahlgren N.A."/>
            <person name="Arellano A."/>
            <person name="Coleman M."/>
            <person name="Hauser L."/>
            <person name="Hess W.R."/>
            <person name="Johnson Z.I."/>
            <person name="Land M.L."/>
            <person name="Lindell D."/>
            <person name="Post A.F."/>
            <person name="Regala W."/>
            <person name="Shah M."/>
            <person name="Shaw S.L."/>
            <person name="Steglich C."/>
            <person name="Sullivan M.B."/>
            <person name="Ting C.S."/>
            <person name="Tolonen A."/>
            <person name="Webb E.A."/>
            <person name="Zinser E.R."/>
            <person name="Chisholm S.W."/>
        </authorList>
    </citation>
    <scope>NUCLEOTIDE SEQUENCE [LARGE SCALE GENOMIC DNA]</scope>
    <source>
        <strain evidence="8">MIT 9313</strain>
    </source>
</reference>
<keyword evidence="3" id="KW-0269">Exonuclease</keyword>
<dbReference type="CDD" id="cd04471">
    <property type="entry name" value="S1_RNase_R"/>
    <property type="match status" value="1"/>
</dbReference>
<proteinExistence type="predicted"/>
<accession>Q7V7I0</accession>
<dbReference type="EMBL" id="BX548175">
    <property type="protein sequence ID" value="CAE20941.1"/>
    <property type="molecule type" value="Genomic_DNA"/>
</dbReference>
<dbReference type="eggNOG" id="COG0557">
    <property type="taxonomic scope" value="Bacteria"/>
</dbReference>
<dbReference type="InterPro" id="IPR001900">
    <property type="entry name" value="RNase_II/R"/>
</dbReference>
<dbReference type="InterPro" id="IPR003029">
    <property type="entry name" value="S1_domain"/>
</dbReference>
<dbReference type="GO" id="GO:0006402">
    <property type="term" value="P:mRNA catabolic process"/>
    <property type="evidence" value="ECO:0007669"/>
    <property type="project" value="TreeGrafter"/>
</dbReference>
<evidence type="ECO:0000313" key="8">
    <source>
        <dbReference type="Proteomes" id="UP000001423"/>
    </source>
</evidence>